<reference evidence="2 3" key="1">
    <citation type="submission" date="2018-11" db="EMBL/GenBank/DDBJ databases">
        <authorList>
            <person name="Na S.W."/>
            <person name="Baik M."/>
        </authorList>
    </citation>
    <scope>NUCLEOTIDE SEQUENCE [LARGE SCALE GENOMIC DNA]</scope>
    <source>
        <strain evidence="2 3">E39</strain>
    </source>
</reference>
<dbReference type="GO" id="GO:0006313">
    <property type="term" value="P:DNA transposition"/>
    <property type="evidence" value="ECO:0007669"/>
    <property type="project" value="InterPro"/>
</dbReference>
<dbReference type="InterPro" id="IPR002686">
    <property type="entry name" value="Transposase_17"/>
</dbReference>
<proteinExistence type="predicted"/>
<dbReference type="GO" id="GO:0004803">
    <property type="term" value="F:transposase activity"/>
    <property type="evidence" value="ECO:0007669"/>
    <property type="project" value="InterPro"/>
</dbReference>
<protein>
    <submittedName>
        <fullName evidence="2">Transposase</fullName>
    </submittedName>
</protein>
<dbReference type="Proteomes" id="UP000249375">
    <property type="component" value="Chromosome"/>
</dbReference>
<name>A0A5P8E5N8_9BACT</name>
<gene>
    <name evidence="2" type="ORF">C7Y71_003930</name>
</gene>
<dbReference type="SUPFAM" id="SSF143422">
    <property type="entry name" value="Transposase IS200-like"/>
    <property type="match status" value="1"/>
</dbReference>
<dbReference type="RefSeq" id="WP_111898415.1">
    <property type="nucleotide sequence ID" value="NZ_CP033459.1"/>
</dbReference>
<evidence type="ECO:0000259" key="1">
    <source>
        <dbReference type="SMART" id="SM01321"/>
    </source>
</evidence>
<dbReference type="AlphaFoldDB" id="A0A5P8E5N8"/>
<dbReference type="InterPro" id="IPR036515">
    <property type="entry name" value="Transposase_17_sf"/>
</dbReference>
<dbReference type="Gene3D" id="3.30.70.1290">
    <property type="entry name" value="Transposase IS200-like"/>
    <property type="match status" value="1"/>
</dbReference>
<accession>A0A5P8E5N8</accession>
<sequence>MANTYLKLYVHCIFHVKTTSVAVQKQDLNRLFAYIATTARNIGADYVEVGGMRDHIHILTVLPKTISISEFVKTLKAESSRWIKTLAPMYMDFSWQSGYGAFSVSPSLKDKTVSYIKNQEKHHTKRTFQEEYKLFLQEYEIEYEERYAFCD</sequence>
<evidence type="ECO:0000313" key="3">
    <source>
        <dbReference type="Proteomes" id="UP000249375"/>
    </source>
</evidence>
<dbReference type="Pfam" id="PF01797">
    <property type="entry name" value="Y1_Tnp"/>
    <property type="match status" value="1"/>
</dbReference>
<dbReference type="GO" id="GO:0003677">
    <property type="term" value="F:DNA binding"/>
    <property type="evidence" value="ECO:0007669"/>
    <property type="project" value="InterPro"/>
</dbReference>
<organism evidence="2 3">
    <name type="scientific">Pseudoprevotella muciniphila</name>
    <dbReference type="NCBI Taxonomy" id="2133944"/>
    <lineage>
        <taxon>Bacteria</taxon>
        <taxon>Pseudomonadati</taxon>
        <taxon>Bacteroidota</taxon>
        <taxon>Bacteroidia</taxon>
        <taxon>Bacteroidales</taxon>
        <taxon>Prevotellaceae</taxon>
        <taxon>Pseudoprevotella</taxon>
    </lineage>
</organism>
<keyword evidence="3" id="KW-1185">Reference proteome</keyword>
<dbReference type="PANTHER" id="PTHR33360:SF2">
    <property type="entry name" value="TRANSPOSASE FOR INSERTION SEQUENCE ELEMENT IS200"/>
    <property type="match status" value="1"/>
</dbReference>
<feature type="domain" description="Transposase IS200-like" evidence="1">
    <location>
        <begin position="5"/>
        <end position="119"/>
    </location>
</feature>
<dbReference type="OrthoDB" id="9797997at2"/>
<dbReference type="EMBL" id="CP033459">
    <property type="protein sequence ID" value="QFQ12236.1"/>
    <property type="molecule type" value="Genomic_DNA"/>
</dbReference>
<dbReference type="KEGG" id="alq:C7Y71_003930"/>
<dbReference type="SMART" id="SM01321">
    <property type="entry name" value="Y1_Tnp"/>
    <property type="match status" value="1"/>
</dbReference>
<evidence type="ECO:0000313" key="2">
    <source>
        <dbReference type="EMBL" id="QFQ12236.1"/>
    </source>
</evidence>
<dbReference type="PANTHER" id="PTHR33360">
    <property type="entry name" value="TRANSPOSASE FOR INSERTION SEQUENCE ELEMENT IS200"/>
    <property type="match status" value="1"/>
</dbReference>